<comment type="subunit">
    <text evidence="9">Homodimer, forms a heterotetramer with a Cas1 homodimer.</text>
</comment>
<dbReference type="RefSeq" id="WP_207641166.1">
    <property type="nucleotide sequence ID" value="NZ_FOZC01000010.1"/>
</dbReference>
<dbReference type="GO" id="GO:0043571">
    <property type="term" value="P:maintenance of CRISPR repeat elements"/>
    <property type="evidence" value="ECO:0007669"/>
    <property type="project" value="UniProtKB-UniRule"/>
</dbReference>
<organism evidence="10 11">
    <name type="scientific">[Clostridium] aminophilum</name>
    <dbReference type="NCBI Taxonomy" id="1526"/>
    <lineage>
        <taxon>Bacteria</taxon>
        <taxon>Bacillati</taxon>
        <taxon>Bacillota</taxon>
        <taxon>Clostridia</taxon>
        <taxon>Lachnospirales</taxon>
        <taxon>Lachnospiraceae</taxon>
    </lineage>
</organism>
<dbReference type="InterPro" id="IPR021127">
    <property type="entry name" value="CRISPR_associated_Cas2"/>
</dbReference>
<evidence type="ECO:0000313" key="11">
    <source>
        <dbReference type="Proteomes" id="UP000214760"/>
    </source>
</evidence>
<keyword evidence="3 9" id="KW-0540">Nuclease</keyword>
<evidence type="ECO:0000256" key="7">
    <source>
        <dbReference type="ARBA" id="ARBA00022842"/>
    </source>
</evidence>
<dbReference type="GO" id="GO:0051607">
    <property type="term" value="P:defense response to virus"/>
    <property type="evidence" value="ECO:0007669"/>
    <property type="project" value="UniProtKB-UniRule"/>
</dbReference>
<feature type="binding site" evidence="9">
    <location>
        <position position="13"/>
    </location>
    <ligand>
        <name>Mg(2+)</name>
        <dbReference type="ChEBI" id="CHEBI:18420"/>
        <note>catalytic</note>
    </ligand>
</feature>
<comment type="cofactor">
    <cofactor evidence="1 9">
        <name>Mg(2+)</name>
        <dbReference type="ChEBI" id="CHEBI:18420"/>
    </cofactor>
</comment>
<dbReference type="PANTHER" id="PTHR34405:SF3">
    <property type="entry name" value="CRISPR-ASSOCIATED ENDORIBONUCLEASE CAS2 3"/>
    <property type="match status" value="1"/>
</dbReference>
<keyword evidence="4 9" id="KW-0479">Metal-binding</keyword>
<dbReference type="AlphaFoldDB" id="A0A1I6JQG5"/>
<evidence type="ECO:0000256" key="4">
    <source>
        <dbReference type="ARBA" id="ARBA00022723"/>
    </source>
</evidence>
<comment type="similarity">
    <text evidence="2 9">Belongs to the CRISPR-associated endoribonuclease Cas2 protein family.</text>
</comment>
<evidence type="ECO:0000256" key="8">
    <source>
        <dbReference type="ARBA" id="ARBA00023118"/>
    </source>
</evidence>
<dbReference type="Proteomes" id="UP000214760">
    <property type="component" value="Unassembled WGS sequence"/>
</dbReference>
<evidence type="ECO:0000256" key="3">
    <source>
        <dbReference type="ARBA" id="ARBA00022722"/>
    </source>
</evidence>
<dbReference type="NCBIfam" id="TIGR01573">
    <property type="entry name" value="cas2"/>
    <property type="match status" value="1"/>
</dbReference>
<accession>A0A1I6JQG5</accession>
<dbReference type="EC" id="3.1.-.-" evidence="9"/>
<evidence type="ECO:0000256" key="5">
    <source>
        <dbReference type="ARBA" id="ARBA00022759"/>
    </source>
</evidence>
<keyword evidence="8 9" id="KW-0051">Antiviral defense</keyword>
<evidence type="ECO:0000256" key="9">
    <source>
        <dbReference type="HAMAP-Rule" id="MF_01471"/>
    </source>
</evidence>
<evidence type="ECO:0000256" key="2">
    <source>
        <dbReference type="ARBA" id="ARBA00009959"/>
    </source>
</evidence>
<dbReference type="EMBL" id="FOZC01000010">
    <property type="protein sequence ID" value="SFR81225.1"/>
    <property type="molecule type" value="Genomic_DNA"/>
</dbReference>
<dbReference type="GO" id="GO:0004521">
    <property type="term" value="F:RNA endonuclease activity"/>
    <property type="evidence" value="ECO:0007669"/>
    <property type="project" value="InterPro"/>
</dbReference>
<dbReference type="Pfam" id="PF09827">
    <property type="entry name" value="CRISPR_Cas2"/>
    <property type="match status" value="1"/>
</dbReference>
<evidence type="ECO:0000313" key="10">
    <source>
        <dbReference type="EMBL" id="SFR81225.1"/>
    </source>
</evidence>
<dbReference type="GO" id="GO:0046872">
    <property type="term" value="F:metal ion binding"/>
    <property type="evidence" value="ECO:0007669"/>
    <property type="project" value="UniProtKB-UniRule"/>
</dbReference>
<gene>
    <name evidence="9" type="primary">cas2</name>
    <name evidence="10" type="ORF">SAMN02910262_01794</name>
</gene>
<evidence type="ECO:0000256" key="6">
    <source>
        <dbReference type="ARBA" id="ARBA00022801"/>
    </source>
</evidence>
<reference evidence="10 11" key="1">
    <citation type="submission" date="2016-10" db="EMBL/GenBank/DDBJ databases">
        <authorList>
            <person name="de Groot N.N."/>
        </authorList>
    </citation>
    <scope>NUCLEOTIDE SEQUENCE [LARGE SCALE GENOMIC DNA]</scope>
    <source>
        <strain evidence="10 11">F</strain>
    </source>
</reference>
<name>A0A1I6JQG5_9FIRM</name>
<dbReference type="GO" id="GO:0016787">
    <property type="term" value="F:hydrolase activity"/>
    <property type="evidence" value="ECO:0007669"/>
    <property type="project" value="UniProtKB-KW"/>
</dbReference>
<dbReference type="PANTHER" id="PTHR34405">
    <property type="entry name" value="CRISPR-ASSOCIATED ENDORIBONUCLEASE CAS2"/>
    <property type="match status" value="1"/>
</dbReference>
<dbReference type="HAMAP" id="MF_01471">
    <property type="entry name" value="Cas2"/>
    <property type="match status" value="1"/>
</dbReference>
<protein>
    <recommendedName>
        <fullName evidence="9">CRISPR-associated endoribonuclease Cas2</fullName>
        <ecNumber evidence="9">3.1.-.-</ecNumber>
    </recommendedName>
</protein>
<proteinExistence type="inferred from homology"/>
<evidence type="ECO:0000256" key="1">
    <source>
        <dbReference type="ARBA" id="ARBA00001946"/>
    </source>
</evidence>
<comment type="function">
    <text evidence="9">CRISPR (clustered regularly interspaced short palindromic repeat), is an adaptive immune system that provides protection against mobile genetic elements (viruses, transposable elements and conjugative plasmids). CRISPR clusters contain sequences complementary to antecedent mobile elements and target invading nucleic acids. CRISPR clusters are transcribed and processed into CRISPR RNA (crRNA). Functions as a ssRNA-specific endoribonuclease. Involved in the integration of spacer DNA into the CRISPR cassette.</text>
</comment>
<dbReference type="SUPFAM" id="SSF143430">
    <property type="entry name" value="TTP0101/SSO1404-like"/>
    <property type="match status" value="1"/>
</dbReference>
<dbReference type="InterPro" id="IPR019199">
    <property type="entry name" value="Virulence_VapD/CRISPR_Cas2"/>
</dbReference>
<dbReference type="Gene3D" id="3.30.70.240">
    <property type="match status" value="1"/>
</dbReference>
<keyword evidence="6 9" id="KW-0378">Hydrolase</keyword>
<keyword evidence="5 9" id="KW-0255">Endonuclease</keyword>
<dbReference type="CDD" id="cd09725">
    <property type="entry name" value="Cas2_I_II_III"/>
    <property type="match status" value="1"/>
</dbReference>
<sequence>MNEKMVYALIIYDITNDKRRTKFVKEISKYGIRVQKSAFEVWINRVLYKRMLVDLKDLIKDDEDSLRAYHLPDKCDLYLAGQNLRICKESSMVL</sequence>
<keyword evidence="7 9" id="KW-0460">Magnesium</keyword>